<evidence type="ECO:0008006" key="3">
    <source>
        <dbReference type="Google" id="ProtNLM"/>
    </source>
</evidence>
<accession>A0ABQ6I2Q6</accession>
<dbReference type="EMBL" id="BSUK01000001">
    <property type="protein sequence ID" value="GMA24224.1"/>
    <property type="molecule type" value="Genomic_DNA"/>
</dbReference>
<evidence type="ECO:0000313" key="1">
    <source>
        <dbReference type="EMBL" id="GMA24224.1"/>
    </source>
</evidence>
<protein>
    <recommendedName>
        <fullName evidence="3">Antitoxin VbhA domain-containing protein</fullName>
    </recommendedName>
</protein>
<proteinExistence type="predicted"/>
<evidence type="ECO:0000313" key="2">
    <source>
        <dbReference type="Proteomes" id="UP001157091"/>
    </source>
</evidence>
<reference evidence="2" key="1">
    <citation type="journal article" date="2019" name="Int. J. Syst. Evol. Microbiol.">
        <title>The Global Catalogue of Microorganisms (GCM) 10K type strain sequencing project: providing services to taxonomists for standard genome sequencing and annotation.</title>
        <authorList>
            <consortium name="The Broad Institute Genomics Platform"/>
            <consortium name="The Broad Institute Genome Sequencing Center for Infectious Disease"/>
            <person name="Wu L."/>
            <person name="Ma J."/>
        </authorList>
    </citation>
    <scope>NUCLEOTIDE SEQUENCE [LARGE SCALE GENOMIC DNA]</scope>
    <source>
        <strain evidence="2">NBRC 106348</strain>
    </source>
</reference>
<gene>
    <name evidence="1" type="ORF">GCM10025864_19830</name>
</gene>
<dbReference type="Proteomes" id="UP001157091">
    <property type="component" value="Unassembled WGS sequence"/>
</dbReference>
<comment type="caution">
    <text evidence="1">The sequence shown here is derived from an EMBL/GenBank/DDBJ whole genome shotgun (WGS) entry which is preliminary data.</text>
</comment>
<sequence>MIAAQRAALLDARDNGTFDADLLEDALSNLDADEIAIDLRGRLAG</sequence>
<name>A0ABQ6I2Q6_9MICO</name>
<dbReference type="RefSeq" id="WP_284293080.1">
    <property type="nucleotide sequence ID" value="NZ_BSUK01000001.1"/>
</dbReference>
<keyword evidence="2" id="KW-1185">Reference proteome</keyword>
<organism evidence="1 2">
    <name type="scientific">Luteimicrobium album</name>
    <dbReference type="NCBI Taxonomy" id="1054550"/>
    <lineage>
        <taxon>Bacteria</taxon>
        <taxon>Bacillati</taxon>
        <taxon>Actinomycetota</taxon>
        <taxon>Actinomycetes</taxon>
        <taxon>Micrococcales</taxon>
        <taxon>Luteimicrobium</taxon>
    </lineage>
</organism>